<keyword evidence="3 6" id="KW-0808">Transferase</keyword>
<keyword evidence="5" id="KW-0627">Porphyrin biosynthesis</keyword>
<dbReference type="Proteomes" id="UP001232445">
    <property type="component" value="Unassembled WGS sequence"/>
</dbReference>
<dbReference type="Pfam" id="PF00590">
    <property type="entry name" value="TP_methylase"/>
    <property type="match status" value="1"/>
</dbReference>
<evidence type="ECO:0000256" key="2">
    <source>
        <dbReference type="ARBA" id="ARBA00022603"/>
    </source>
</evidence>
<dbReference type="NCBIfam" id="NF004790">
    <property type="entry name" value="PRK06136.1"/>
    <property type="match status" value="1"/>
</dbReference>
<dbReference type="PANTHER" id="PTHR45790">
    <property type="entry name" value="SIROHEME SYNTHASE-RELATED"/>
    <property type="match status" value="1"/>
</dbReference>
<dbReference type="InterPro" id="IPR000878">
    <property type="entry name" value="4pyrrol_Mease"/>
</dbReference>
<dbReference type="PROSITE" id="PS00839">
    <property type="entry name" value="SUMT_1"/>
    <property type="match status" value="1"/>
</dbReference>
<dbReference type="SUPFAM" id="SSF53790">
    <property type="entry name" value="Tetrapyrrole methylase"/>
    <property type="match status" value="1"/>
</dbReference>
<evidence type="ECO:0000256" key="6">
    <source>
        <dbReference type="RuleBase" id="RU003960"/>
    </source>
</evidence>
<feature type="domain" description="Tetrapyrrole methylase" evidence="7">
    <location>
        <begin position="5"/>
        <end position="235"/>
    </location>
</feature>
<keyword evidence="4" id="KW-0949">S-adenosyl-L-methionine</keyword>
<reference evidence="8 9" key="1">
    <citation type="submission" date="2023-07" db="EMBL/GenBank/DDBJ databases">
        <title>Genomic Encyclopedia of Type Strains, Phase IV (KMG-IV): sequencing the most valuable type-strain genomes for metagenomic binning, comparative biology and taxonomic classification.</title>
        <authorList>
            <person name="Goeker M."/>
        </authorList>
    </citation>
    <scope>NUCLEOTIDE SEQUENCE [LARGE SCALE GENOMIC DNA]</scope>
    <source>
        <strain evidence="8 9">DSM 17740</strain>
    </source>
</reference>
<name>A0ABU0CPQ6_9BACI</name>
<gene>
    <name evidence="8" type="ORF">J2S00_001165</name>
</gene>
<protein>
    <recommendedName>
        <fullName evidence="1">uroporphyrinogen-III C-methyltransferase</fullName>
        <ecNumber evidence="1">2.1.1.107</ecNumber>
    </recommendedName>
</protein>
<dbReference type="InterPro" id="IPR014776">
    <property type="entry name" value="4pyrrole_Mease_sub2"/>
</dbReference>
<evidence type="ECO:0000256" key="5">
    <source>
        <dbReference type="ARBA" id="ARBA00023244"/>
    </source>
</evidence>
<dbReference type="NCBIfam" id="TIGR01469">
    <property type="entry name" value="cobA_cysG_Cterm"/>
    <property type="match status" value="1"/>
</dbReference>
<dbReference type="InterPro" id="IPR006366">
    <property type="entry name" value="CobA/CysG_C"/>
</dbReference>
<comment type="similarity">
    <text evidence="6">Belongs to the precorrin methyltransferase family.</text>
</comment>
<dbReference type="Gene3D" id="3.30.950.10">
    <property type="entry name" value="Methyltransferase, Cobalt-precorrin-4 Transmethylase, Domain 2"/>
    <property type="match status" value="1"/>
</dbReference>
<evidence type="ECO:0000313" key="9">
    <source>
        <dbReference type="Proteomes" id="UP001232445"/>
    </source>
</evidence>
<proteinExistence type="inferred from homology"/>
<dbReference type="InterPro" id="IPR050161">
    <property type="entry name" value="Siro_Cobalamin_biosynth"/>
</dbReference>
<evidence type="ECO:0000259" key="7">
    <source>
        <dbReference type="Pfam" id="PF00590"/>
    </source>
</evidence>
<dbReference type="InterPro" id="IPR014777">
    <property type="entry name" value="4pyrrole_Mease_sub1"/>
</dbReference>
<dbReference type="RefSeq" id="WP_307336617.1">
    <property type="nucleotide sequence ID" value="NZ_JAUSUQ010000003.1"/>
</dbReference>
<evidence type="ECO:0000256" key="3">
    <source>
        <dbReference type="ARBA" id="ARBA00022679"/>
    </source>
</evidence>
<dbReference type="Gene3D" id="3.40.1010.10">
    <property type="entry name" value="Cobalt-precorrin-4 Transmethylase, Domain 1"/>
    <property type="match status" value="1"/>
</dbReference>
<evidence type="ECO:0000256" key="1">
    <source>
        <dbReference type="ARBA" id="ARBA00012162"/>
    </source>
</evidence>
<evidence type="ECO:0000256" key="4">
    <source>
        <dbReference type="ARBA" id="ARBA00022691"/>
    </source>
</evidence>
<dbReference type="PROSITE" id="PS00840">
    <property type="entry name" value="SUMT_2"/>
    <property type="match status" value="1"/>
</dbReference>
<keyword evidence="2 6" id="KW-0489">Methyltransferase</keyword>
<dbReference type="InterPro" id="IPR035996">
    <property type="entry name" value="4pyrrol_Methylase_sf"/>
</dbReference>
<accession>A0ABU0CPQ6</accession>
<dbReference type="CDD" id="cd11642">
    <property type="entry name" value="SUMT"/>
    <property type="match status" value="1"/>
</dbReference>
<keyword evidence="9" id="KW-1185">Reference proteome</keyword>
<dbReference type="EMBL" id="JAUSUQ010000003">
    <property type="protein sequence ID" value="MDQ0338381.1"/>
    <property type="molecule type" value="Genomic_DNA"/>
</dbReference>
<evidence type="ECO:0000313" key="8">
    <source>
        <dbReference type="EMBL" id="MDQ0338381.1"/>
    </source>
</evidence>
<comment type="caution">
    <text evidence="8">The sequence shown here is derived from an EMBL/GenBank/DDBJ whole genome shotgun (WGS) entry which is preliminary data.</text>
</comment>
<sequence>MGTGKVYLVGAGPGHPKLITVRGLECIQEADVIIYDRLAGPELLAYASPQAELIFCGKSPRQHTLRQERINQLLVEKAREGKVVTRLKGGDPSVFGRVGEEAEWLAAHAVPFEIVPGVTAAAGAAAAAGIPLTHRAYASSFAVVTGHAGEKGDSCAQSKETGTPEVRQHGAECERTWAALARGIDTLVFYMGMNRLSEICHALLHHGRAPDTPVAVIQWATTPRQKLVTGTLETIEQQVQDSRIGSPAVIVVGEVVRIRDRLAKSMEFHAAALAPLSGGGQHG</sequence>
<dbReference type="PANTHER" id="PTHR45790:SF3">
    <property type="entry name" value="S-ADENOSYL-L-METHIONINE-DEPENDENT UROPORPHYRINOGEN III METHYLTRANSFERASE, CHLOROPLASTIC"/>
    <property type="match status" value="1"/>
</dbReference>
<dbReference type="EC" id="2.1.1.107" evidence="1"/>
<organism evidence="8 9">
    <name type="scientific">Caldalkalibacillus uzonensis</name>
    <dbReference type="NCBI Taxonomy" id="353224"/>
    <lineage>
        <taxon>Bacteria</taxon>
        <taxon>Bacillati</taxon>
        <taxon>Bacillota</taxon>
        <taxon>Bacilli</taxon>
        <taxon>Bacillales</taxon>
        <taxon>Bacillaceae</taxon>
        <taxon>Caldalkalibacillus</taxon>
    </lineage>
</organism>
<dbReference type="InterPro" id="IPR003043">
    <property type="entry name" value="Uropor_MeTrfase_CS"/>
</dbReference>